<keyword evidence="1" id="KW-0812">Transmembrane</keyword>
<evidence type="ECO:0000313" key="3">
    <source>
        <dbReference type="EMBL" id="MBA0683522.1"/>
    </source>
</evidence>
<organism evidence="3 4">
    <name type="scientific">Gossypium aridum</name>
    <name type="common">American cotton</name>
    <name type="synonym">Erioxylum aridum</name>
    <dbReference type="NCBI Taxonomy" id="34290"/>
    <lineage>
        <taxon>Eukaryota</taxon>
        <taxon>Viridiplantae</taxon>
        <taxon>Streptophyta</taxon>
        <taxon>Embryophyta</taxon>
        <taxon>Tracheophyta</taxon>
        <taxon>Spermatophyta</taxon>
        <taxon>Magnoliopsida</taxon>
        <taxon>eudicotyledons</taxon>
        <taxon>Gunneridae</taxon>
        <taxon>Pentapetalae</taxon>
        <taxon>rosids</taxon>
        <taxon>malvids</taxon>
        <taxon>Malvales</taxon>
        <taxon>Malvaceae</taxon>
        <taxon>Malvoideae</taxon>
        <taxon>Gossypium</taxon>
    </lineage>
</organism>
<dbReference type="InterPro" id="IPR056647">
    <property type="entry name" value="DUF7745"/>
</dbReference>
<dbReference type="AlphaFoldDB" id="A0A7J8X8I9"/>
<proteinExistence type="predicted"/>
<name>A0A7J8X8I9_GOSAI</name>
<dbReference type="Proteomes" id="UP000593577">
    <property type="component" value="Unassembled WGS sequence"/>
</dbReference>
<keyword evidence="4" id="KW-1185">Reference proteome</keyword>
<feature type="domain" description="DUF7745" evidence="2">
    <location>
        <begin position="45"/>
        <end position="94"/>
    </location>
</feature>
<feature type="non-terminal residue" evidence="3">
    <location>
        <position position="204"/>
    </location>
</feature>
<accession>A0A7J8X8I9</accession>
<gene>
    <name evidence="3" type="ORF">Goari_025176</name>
</gene>
<sequence length="204" mass="23355">MSEDTQGKEGDCQIASFDSSLPQIVHLDCRRNHEDVFKGIWKSWDKAKKTHFQDKYGNVAQFLFVKPDDALLKVMVHFWDPTYRCFMFNEMDMNVDFRGPLANLMGLPVDTVKSRIKDKNGPCISWSNIKDAMGKANGDRHLSLFAFAVYGLIVFPKALGYVSVELADFLFHIEKVVNLTPEVLAETIISLNFIRRKGDRRFLG</sequence>
<dbReference type="PANTHER" id="PTHR48200:SF1">
    <property type="entry name" value="AMINOTRANSFERASE-LIKE PLANT MOBILE DOMAIN-CONTAINING PROTEIN"/>
    <property type="match status" value="1"/>
</dbReference>
<dbReference type="Pfam" id="PF24924">
    <property type="entry name" value="DUF7745"/>
    <property type="match status" value="1"/>
</dbReference>
<reference evidence="3 4" key="1">
    <citation type="journal article" date="2019" name="Genome Biol. Evol.">
        <title>Insights into the evolution of the New World diploid cottons (Gossypium, subgenus Houzingenia) based on genome sequencing.</title>
        <authorList>
            <person name="Grover C.E."/>
            <person name="Arick M.A. 2nd"/>
            <person name="Thrash A."/>
            <person name="Conover J.L."/>
            <person name="Sanders W.S."/>
            <person name="Peterson D.G."/>
            <person name="Frelichowski J.E."/>
            <person name="Scheffler J.A."/>
            <person name="Scheffler B.E."/>
            <person name="Wendel J.F."/>
        </authorList>
    </citation>
    <scope>NUCLEOTIDE SEQUENCE [LARGE SCALE GENOMIC DNA]</scope>
    <source>
        <strain evidence="3">185</strain>
        <tissue evidence="3">Leaf</tissue>
    </source>
</reference>
<evidence type="ECO:0000259" key="2">
    <source>
        <dbReference type="Pfam" id="PF24924"/>
    </source>
</evidence>
<comment type="caution">
    <text evidence="3">The sequence shown here is derived from an EMBL/GenBank/DDBJ whole genome shotgun (WGS) entry which is preliminary data.</text>
</comment>
<feature type="transmembrane region" description="Helical" evidence="1">
    <location>
        <begin position="142"/>
        <end position="164"/>
    </location>
</feature>
<evidence type="ECO:0000256" key="1">
    <source>
        <dbReference type="SAM" id="Phobius"/>
    </source>
</evidence>
<dbReference type="PANTHER" id="PTHR48200">
    <property type="entry name" value="PROTEIN, PUTATIVE-RELATED"/>
    <property type="match status" value="1"/>
</dbReference>
<dbReference type="EMBL" id="JABFAA010000006">
    <property type="protein sequence ID" value="MBA0683522.1"/>
    <property type="molecule type" value="Genomic_DNA"/>
</dbReference>
<keyword evidence="1" id="KW-1133">Transmembrane helix</keyword>
<keyword evidence="1" id="KW-0472">Membrane</keyword>
<protein>
    <recommendedName>
        <fullName evidence="2">DUF7745 domain-containing protein</fullName>
    </recommendedName>
</protein>
<evidence type="ECO:0000313" key="4">
    <source>
        <dbReference type="Proteomes" id="UP000593577"/>
    </source>
</evidence>